<dbReference type="GO" id="GO:0005524">
    <property type="term" value="F:ATP binding"/>
    <property type="evidence" value="ECO:0007669"/>
    <property type="project" value="UniProtKB-KW"/>
</dbReference>
<keyword evidence="2" id="KW-0547">Nucleotide-binding</keyword>
<dbReference type="InterPro" id="IPR045133">
    <property type="entry name" value="IRE1/2-like"/>
</dbReference>
<evidence type="ECO:0000313" key="5">
    <source>
        <dbReference type="EMBL" id="KAK6312193.1"/>
    </source>
</evidence>
<dbReference type="Proteomes" id="UP001356427">
    <property type="component" value="Unassembled WGS sequence"/>
</dbReference>
<dbReference type="PANTHER" id="PTHR13954">
    <property type="entry name" value="IRE1-RELATED"/>
    <property type="match status" value="1"/>
</dbReference>
<keyword evidence="3" id="KW-0067">ATP-binding</keyword>
<dbReference type="GO" id="GO:0004521">
    <property type="term" value="F:RNA endonuclease activity"/>
    <property type="evidence" value="ECO:0007669"/>
    <property type="project" value="InterPro"/>
</dbReference>
<gene>
    <name evidence="5" type="ORF">J4Q44_G00178570</name>
</gene>
<dbReference type="GO" id="GO:0036498">
    <property type="term" value="P:IRE1-mediated unfolded protein response"/>
    <property type="evidence" value="ECO:0007669"/>
    <property type="project" value="TreeGrafter"/>
</dbReference>
<dbReference type="GO" id="GO:0004674">
    <property type="term" value="F:protein serine/threonine kinase activity"/>
    <property type="evidence" value="ECO:0007669"/>
    <property type="project" value="InterPro"/>
</dbReference>
<evidence type="ECO:0000256" key="2">
    <source>
        <dbReference type="ARBA" id="ARBA00022741"/>
    </source>
</evidence>
<comment type="caution">
    <text evidence="5">The sequence shown here is derived from an EMBL/GenBank/DDBJ whole genome shotgun (WGS) entry which is preliminary data.</text>
</comment>
<dbReference type="EMBL" id="JAGTTL010000015">
    <property type="protein sequence ID" value="KAK6312193.1"/>
    <property type="molecule type" value="Genomic_DNA"/>
</dbReference>
<accession>A0AAN8LGE2</accession>
<dbReference type="GO" id="GO:1990604">
    <property type="term" value="C:IRE1-TRAF2-ASK1 complex"/>
    <property type="evidence" value="ECO:0007669"/>
    <property type="project" value="TreeGrafter"/>
</dbReference>
<dbReference type="Pfam" id="PF06479">
    <property type="entry name" value="Ribonuc_2-5A"/>
    <property type="match status" value="1"/>
</dbReference>
<proteinExistence type="predicted"/>
<name>A0AAN8LGE2_9TELE</name>
<evidence type="ECO:0000256" key="1">
    <source>
        <dbReference type="ARBA" id="ARBA00022729"/>
    </source>
</evidence>
<dbReference type="InterPro" id="IPR038357">
    <property type="entry name" value="KEN_sf"/>
</dbReference>
<dbReference type="Gene3D" id="1.20.1440.180">
    <property type="entry name" value="KEN domain"/>
    <property type="match status" value="1"/>
</dbReference>
<feature type="domain" description="KEN" evidence="4">
    <location>
        <begin position="1"/>
        <end position="58"/>
    </location>
</feature>
<organism evidence="5 6">
    <name type="scientific">Coregonus suidteri</name>
    <dbReference type="NCBI Taxonomy" id="861788"/>
    <lineage>
        <taxon>Eukaryota</taxon>
        <taxon>Metazoa</taxon>
        <taxon>Chordata</taxon>
        <taxon>Craniata</taxon>
        <taxon>Vertebrata</taxon>
        <taxon>Euteleostomi</taxon>
        <taxon>Actinopterygii</taxon>
        <taxon>Neopterygii</taxon>
        <taxon>Teleostei</taxon>
        <taxon>Protacanthopterygii</taxon>
        <taxon>Salmoniformes</taxon>
        <taxon>Salmonidae</taxon>
        <taxon>Coregoninae</taxon>
        <taxon>Coregonus</taxon>
    </lineage>
</organism>
<evidence type="ECO:0000259" key="4">
    <source>
        <dbReference type="PROSITE" id="PS51392"/>
    </source>
</evidence>
<dbReference type="GO" id="GO:0070059">
    <property type="term" value="P:intrinsic apoptotic signaling pathway in response to endoplasmic reticulum stress"/>
    <property type="evidence" value="ECO:0007669"/>
    <property type="project" value="TreeGrafter"/>
</dbReference>
<evidence type="ECO:0000256" key="3">
    <source>
        <dbReference type="ARBA" id="ARBA00022840"/>
    </source>
</evidence>
<protein>
    <recommendedName>
        <fullName evidence="4">KEN domain-containing protein</fullName>
    </recommendedName>
</protein>
<dbReference type="InterPro" id="IPR010513">
    <property type="entry name" value="KEN_dom"/>
</dbReference>
<reference evidence="5 6" key="1">
    <citation type="submission" date="2021-04" db="EMBL/GenBank/DDBJ databases">
        <authorList>
            <person name="De Guttry C."/>
            <person name="Zahm M."/>
            <person name="Klopp C."/>
            <person name="Cabau C."/>
            <person name="Louis A."/>
            <person name="Berthelot C."/>
            <person name="Parey E."/>
            <person name="Roest Crollius H."/>
            <person name="Montfort J."/>
            <person name="Robinson-Rechavi M."/>
            <person name="Bucao C."/>
            <person name="Bouchez O."/>
            <person name="Gislard M."/>
            <person name="Lluch J."/>
            <person name="Milhes M."/>
            <person name="Lampietro C."/>
            <person name="Lopez Roques C."/>
            <person name="Donnadieu C."/>
            <person name="Braasch I."/>
            <person name="Desvignes T."/>
            <person name="Postlethwait J."/>
            <person name="Bobe J."/>
            <person name="Wedekind C."/>
            <person name="Guiguen Y."/>
        </authorList>
    </citation>
    <scope>NUCLEOTIDE SEQUENCE [LARGE SCALE GENOMIC DNA]</scope>
    <source>
        <strain evidence="5">Cs_M1</strain>
        <tissue evidence="5">Blood</tissue>
    </source>
</reference>
<keyword evidence="1" id="KW-0732">Signal</keyword>
<keyword evidence="6" id="KW-1185">Reference proteome</keyword>
<dbReference type="GO" id="GO:0006397">
    <property type="term" value="P:mRNA processing"/>
    <property type="evidence" value="ECO:0007669"/>
    <property type="project" value="InterPro"/>
</dbReference>
<dbReference type="PANTHER" id="PTHR13954:SF6">
    <property type="entry name" value="NON-SPECIFIC SERINE_THREONINE PROTEIN KINASE"/>
    <property type="match status" value="1"/>
</dbReference>
<dbReference type="PROSITE" id="PS51392">
    <property type="entry name" value="KEN"/>
    <property type="match status" value="1"/>
</dbReference>
<dbReference type="AlphaFoldDB" id="A0AAN8LGE2"/>
<dbReference type="GO" id="GO:0051082">
    <property type="term" value="F:unfolded protein binding"/>
    <property type="evidence" value="ECO:0007669"/>
    <property type="project" value="TreeGrafter"/>
</dbReference>
<sequence length="71" mass="8520">MNQSNHYDEIPDLHKTFGSLPEGFVSYFTSRFPHLLLHTYRAMLTWAEEVAFKKYYPKLREAWMVYDTQTA</sequence>
<evidence type="ECO:0000313" key="6">
    <source>
        <dbReference type="Proteomes" id="UP001356427"/>
    </source>
</evidence>